<proteinExistence type="predicted"/>
<dbReference type="Pfam" id="PF00440">
    <property type="entry name" value="TetR_N"/>
    <property type="match status" value="1"/>
</dbReference>
<dbReference type="PRINTS" id="PR00455">
    <property type="entry name" value="HTHTETR"/>
</dbReference>
<comment type="caution">
    <text evidence="7">The sequence shown here is derived from an EMBL/GenBank/DDBJ whole genome shotgun (WGS) entry which is preliminary data.</text>
</comment>
<dbReference type="PANTHER" id="PTHR47506:SF1">
    <property type="entry name" value="HTH-TYPE TRANSCRIPTIONAL REGULATOR YJDC"/>
    <property type="match status" value="1"/>
</dbReference>
<dbReference type="GO" id="GO:0003677">
    <property type="term" value="F:DNA binding"/>
    <property type="evidence" value="ECO:0007669"/>
    <property type="project" value="UniProtKB-UniRule"/>
</dbReference>
<dbReference type="PROSITE" id="PS01081">
    <property type="entry name" value="HTH_TETR_1"/>
    <property type="match status" value="1"/>
</dbReference>
<keyword evidence="3" id="KW-0804">Transcription</keyword>
<feature type="domain" description="HTH tetR-type" evidence="6">
    <location>
        <begin position="6"/>
        <end position="66"/>
    </location>
</feature>
<dbReference type="InterPro" id="IPR009057">
    <property type="entry name" value="Homeodomain-like_sf"/>
</dbReference>
<evidence type="ECO:0000256" key="4">
    <source>
        <dbReference type="PROSITE-ProRule" id="PRU00335"/>
    </source>
</evidence>
<dbReference type="PANTHER" id="PTHR47506">
    <property type="entry name" value="TRANSCRIPTIONAL REGULATORY PROTEIN"/>
    <property type="match status" value="1"/>
</dbReference>
<evidence type="ECO:0000256" key="5">
    <source>
        <dbReference type="SAM" id="MobiDB-lite"/>
    </source>
</evidence>
<evidence type="ECO:0000259" key="6">
    <source>
        <dbReference type="PROSITE" id="PS50977"/>
    </source>
</evidence>
<evidence type="ECO:0000313" key="8">
    <source>
        <dbReference type="Proteomes" id="UP000298170"/>
    </source>
</evidence>
<dbReference type="SUPFAM" id="SSF46689">
    <property type="entry name" value="Homeodomain-like"/>
    <property type="match status" value="1"/>
</dbReference>
<dbReference type="OrthoDB" id="9805134at2"/>
<evidence type="ECO:0000256" key="2">
    <source>
        <dbReference type="ARBA" id="ARBA00023125"/>
    </source>
</evidence>
<dbReference type="EMBL" id="SOHJ01000001">
    <property type="protein sequence ID" value="TFD63205.1"/>
    <property type="molecule type" value="Genomic_DNA"/>
</dbReference>
<protein>
    <submittedName>
        <fullName evidence="7">TetR/AcrR family transcriptional regulator</fullName>
    </submittedName>
</protein>
<dbReference type="RefSeq" id="WP_134512798.1">
    <property type="nucleotide sequence ID" value="NZ_SOHJ01000001.1"/>
</dbReference>
<name>A0A4R9AJG7_9MICO</name>
<sequence length="132" mass="14308">MGRNRSFIEAEVVAQCAEIFRSTGYEGTSIDDLVQATGLHRGSLYKAFGSKRGLFVLALRQSAGPAMPTHDSTDLLLVALMELAPRDPEIRSIAFGILSGVAPRHTPQSLGERLLERAREPRANEATTKDSA</sequence>
<organism evidence="7 8">
    <name type="scientific">Cryobacterium suzukii</name>
    <dbReference type="NCBI Taxonomy" id="1259198"/>
    <lineage>
        <taxon>Bacteria</taxon>
        <taxon>Bacillati</taxon>
        <taxon>Actinomycetota</taxon>
        <taxon>Actinomycetes</taxon>
        <taxon>Micrococcales</taxon>
        <taxon>Microbacteriaceae</taxon>
        <taxon>Cryobacterium</taxon>
    </lineage>
</organism>
<keyword evidence="1" id="KW-0805">Transcription regulation</keyword>
<dbReference type="Proteomes" id="UP000298170">
    <property type="component" value="Unassembled WGS sequence"/>
</dbReference>
<dbReference type="InterPro" id="IPR023772">
    <property type="entry name" value="DNA-bd_HTH_TetR-type_CS"/>
</dbReference>
<dbReference type="InterPro" id="IPR001647">
    <property type="entry name" value="HTH_TetR"/>
</dbReference>
<evidence type="ECO:0000313" key="7">
    <source>
        <dbReference type="EMBL" id="TFD63205.1"/>
    </source>
</evidence>
<dbReference type="PROSITE" id="PS50977">
    <property type="entry name" value="HTH_TETR_2"/>
    <property type="match status" value="1"/>
</dbReference>
<reference evidence="7 8" key="1">
    <citation type="submission" date="2019-03" db="EMBL/GenBank/DDBJ databases">
        <title>Genomics of glacier-inhabiting Cryobacterium strains.</title>
        <authorList>
            <person name="Liu Q."/>
            <person name="Xin Y.-H."/>
        </authorList>
    </citation>
    <scope>NUCLEOTIDE SEQUENCE [LARGE SCALE GENOMIC DNA]</scope>
    <source>
        <strain evidence="7 8">Sr39</strain>
    </source>
</reference>
<evidence type="ECO:0000256" key="3">
    <source>
        <dbReference type="ARBA" id="ARBA00023163"/>
    </source>
</evidence>
<accession>A0A4R9AJG7</accession>
<gene>
    <name evidence="7" type="ORF">E3T39_00395</name>
</gene>
<feature type="region of interest" description="Disordered" evidence="5">
    <location>
        <begin position="113"/>
        <end position="132"/>
    </location>
</feature>
<dbReference type="Gene3D" id="1.10.10.60">
    <property type="entry name" value="Homeodomain-like"/>
    <property type="match status" value="1"/>
</dbReference>
<evidence type="ECO:0000256" key="1">
    <source>
        <dbReference type="ARBA" id="ARBA00023015"/>
    </source>
</evidence>
<feature type="DNA-binding region" description="H-T-H motif" evidence="4">
    <location>
        <begin position="29"/>
        <end position="48"/>
    </location>
</feature>
<keyword evidence="8" id="KW-1185">Reference proteome</keyword>
<keyword evidence="2 4" id="KW-0238">DNA-binding</keyword>
<dbReference type="AlphaFoldDB" id="A0A4R9AJG7"/>